<evidence type="ECO:0000313" key="6">
    <source>
        <dbReference type="Proteomes" id="UP001495147"/>
    </source>
</evidence>
<dbReference type="PANTHER" id="PTHR10963">
    <property type="entry name" value="GLYCOSYL HYDROLASE-RELATED"/>
    <property type="match status" value="1"/>
</dbReference>
<dbReference type="RefSeq" id="WP_347703750.1">
    <property type="nucleotide sequence ID" value="NZ_JBDPZD010000001.1"/>
</dbReference>
<reference evidence="5 6" key="1">
    <citation type="submission" date="2024-05" db="EMBL/GenBank/DDBJ databases">
        <title>Roseateles sp. DJS-2-20 16S ribosomal RNA gene Genome sequencing and assembly.</title>
        <authorList>
            <person name="Woo H."/>
        </authorList>
    </citation>
    <scope>NUCLEOTIDE SEQUENCE [LARGE SCALE GENOMIC DNA]</scope>
    <source>
        <strain evidence="5 6">DJS-2-20</strain>
    </source>
</reference>
<dbReference type="InterPro" id="IPR013320">
    <property type="entry name" value="ConA-like_dom_sf"/>
</dbReference>
<feature type="signal peptide" evidence="3">
    <location>
        <begin position="1"/>
        <end position="22"/>
    </location>
</feature>
<feature type="region of interest" description="Disordered" evidence="2">
    <location>
        <begin position="23"/>
        <end position="54"/>
    </location>
</feature>
<evidence type="ECO:0000256" key="3">
    <source>
        <dbReference type="SAM" id="SignalP"/>
    </source>
</evidence>
<dbReference type="EMBL" id="JBDPZD010000001">
    <property type="protein sequence ID" value="MEO3690936.1"/>
    <property type="molecule type" value="Genomic_DNA"/>
</dbReference>
<proteinExistence type="inferred from homology"/>
<dbReference type="Proteomes" id="UP001495147">
    <property type="component" value="Unassembled WGS sequence"/>
</dbReference>
<dbReference type="PROSITE" id="PS51762">
    <property type="entry name" value="GH16_2"/>
    <property type="match status" value="1"/>
</dbReference>
<protein>
    <submittedName>
        <fullName evidence="5">Glycoside hydrolase family 16 protein</fullName>
    </submittedName>
</protein>
<organism evidence="5 6">
    <name type="scientific">Roseateles paludis</name>
    <dbReference type="NCBI Taxonomy" id="3145238"/>
    <lineage>
        <taxon>Bacteria</taxon>
        <taxon>Pseudomonadati</taxon>
        <taxon>Pseudomonadota</taxon>
        <taxon>Betaproteobacteria</taxon>
        <taxon>Burkholderiales</taxon>
        <taxon>Sphaerotilaceae</taxon>
        <taxon>Roseateles</taxon>
    </lineage>
</organism>
<dbReference type="Pfam" id="PF00722">
    <property type="entry name" value="Glyco_hydro_16"/>
    <property type="match status" value="1"/>
</dbReference>
<dbReference type="GO" id="GO:0016787">
    <property type="term" value="F:hydrolase activity"/>
    <property type="evidence" value="ECO:0007669"/>
    <property type="project" value="UniProtKB-KW"/>
</dbReference>
<dbReference type="InterPro" id="IPR000757">
    <property type="entry name" value="Beta-glucanase-like"/>
</dbReference>
<feature type="domain" description="GH16" evidence="4">
    <location>
        <begin position="40"/>
        <end position="300"/>
    </location>
</feature>
<gene>
    <name evidence="5" type="ORF">ABDJ85_05595</name>
</gene>
<evidence type="ECO:0000256" key="2">
    <source>
        <dbReference type="SAM" id="MobiDB-lite"/>
    </source>
</evidence>
<feature type="compositionally biased region" description="Pro residues" evidence="2">
    <location>
        <begin position="31"/>
        <end position="49"/>
    </location>
</feature>
<name>A0ABV0FYD5_9BURK</name>
<accession>A0ABV0FYD5</accession>
<dbReference type="CDD" id="cd08023">
    <property type="entry name" value="GH16_laminarinase_like"/>
    <property type="match status" value="1"/>
</dbReference>
<dbReference type="PANTHER" id="PTHR10963:SF55">
    <property type="entry name" value="GLYCOSIDE HYDROLASE FAMILY 16 PROTEIN"/>
    <property type="match status" value="1"/>
</dbReference>
<comment type="caution">
    <text evidence="5">The sequence shown here is derived from an EMBL/GenBank/DDBJ whole genome shotgun (WGS) entry which is preliminary data.</text>
</comment>
<dbReference type="InterPro" id="IPR050546">
    <property type="entry name" value="Glycosyl_Hydrlase_16"/>
</dbReference>
<evidence type="ECO:0000256" key="1">
    <source>
        <dbReference type="ARBA" id="ARBA00006865"/>
    </source>
</evidence>
<dbReference type="SUPFAM" id="SSF49899">
    <property type="entry name" value="Concanavalin A-like lectins/glucanases"/>
    <property type="match status" value="1"/>
</dbReference>
<keyword evidence="5" id="KW-0378">Hydrolase</keyword>
<sequence length="300" mass="31324">MKSPSPSLALAAALLLNLQACGGGGGGSAPAPAPSPAPAPAPAPAPSPTPSNTWTLVWEDTFDGPAGTAPNPLNWTDALGNAEASGWGNHELQSYTAAPKNAALNGNGELEIRALKSSDASLPCWDGKPCAYTSARLISQGKRSFTYGKLEARIQVPGGQGIWPAFWALGEGAWPNAGEIDVIEFIGKTPSLVYGTAHGPGYSGAQGIGKNASPAASVPGSYHTYTVIKRANEIIWQVDGQEFHRLTPASLPSGATWVFERPYYLLLNLAVGGDWPGSPDANTVFPAVMKMDWVRIYSEN</sequence>
<comment type="similarity">
    <text evidence="1">Belongs to the glycosyl hydrolase 16 family.</text>
</comment>
<keyword evidence="6" id="KW-1185">Reference proteome</keyword>
<evidence type="ECO:0000259" key="4">
    <source>
        <dbReference type="PROSITE" id="PS51762"/>
    </source>
</evidence>
<dbReference type="Gene3D" id="2.60.120.200">
    <property type="match status" value="1"/>
</dbReference>
<evidence type="ECO:0000313" key="5">
    <source>
        <dbReference type="EMBL" id="MEO3690936.1"/>
    </source>
</evidence>
<keyword evidence="3" id="KW-0732">Signal</keyword>
<feature type="chain" id="PRO_5046003014" evidence="3">
    <location>
        <begin position="23"/>
        <end position="300"/>
    </location>
</feature>